<accession>A0A3A3GKJ3</accession>
<dbReference type="EMBL" id="QYZD01000012">
    <property type="protein sequence ID" value="RJG23054.1"/>
    <property type="molecule type" value="Genomic_DNA"/>
</dbReference>
<protein>
    <submittedName>
        <fullName evidence="1">Aspartyl-phosphate phosphatase Spo0E family protein</fullName>
    </submittedName>
</protein>
<dbReference type="InterPro" id="IPR036638">
    <property type="entry name" value="HLH_DNA-bd_sf"/>
</dbReference>
<reference evidence="1 2" key="1">
    <citation type="submission" date="2018-09" db="EMBL/GenBank/DDBJ databases">
        <title>Paenibacillus SK2017-BO5.</title>
        <authorList>
            <person name="Piskunova J.V."/>
            <person name="Dubiley S.A."/>
            <person name="Severinov K.V."/>
        </authorList>
    </citation>
    <scope>NUCLEOTIDE SEQUENCE [LARGE SCALE GENOMIC DNA]</scope>
    <source>
        <strain evidence="1 2">BO5</strain>
    </source>
</reference>
<organism evidence="1 2">
    <name type="scientific">Paenibacillus thiaminolyticus</name>
    <name type="common">Bacillus thiaminolyticus</name>
    <dbReference type="NCBI Taxonomy" id="49283"/>
    <lineage>
        <taxon>Bacteria</taxon>
        <taxon>Bacillati</taxon>
        <taxon>Bacillota</taxon>
        <taxon>Bacilli</taxon>
        <taxon>Bacillales</taxon>
        <taxon>Paenibacillaceae</taxon>
        <taxon>Paenibacillus</taxon>
    </lineage>
</organism>
<proteinExistence type="predicted"/>
<dbReference type="OrthoDB" id="2926598at2"/>
<evidence type="ECO:0000313" key="1">
    <source>
        <dbReference type="EMBL" id="RJG23054.1"/>
    </source>
</evidence>
<dbReference type="AlphaFoldDB" id="A0A3A3GKJ3"/>
<dbReference type="InterPro" id="IPR037208">
    <property type="entry name" value="Spo0E-like_sf"/>
</dbReference>
<name>A0A3A3GKJ3_PANTH</name>
<comment type="caution">
    <text evidence="1">The sequence shown here is derived from an EMBL/GenBank/DDBJ whole genome shotgun (WGS) entry which is preliminary data.</text>
</comment>
<dbReference type="Pfam" id="PF09388">
    <property type="entry name" value="SpoOE-like"/>
    <property type="match status" value="1"/>
</dbReference>
<sequence length="51" mass="6097">MSLENKIIELRKKLTKGVENKGDFKDEEVVRVSQLLDMYILEIQRKHKQKP</sequence>
<dbReference type="InterPro" id="IPR018540">
    <property type="entry name" value="Spo0E-like"/>
</dbReference>
<dbReference type="Gene3D" id="4.10.280.10">
    <property type="entry name" value="Helix-loop-helix DNA-binding domain"/>
    <property type="match status" value="1"/>
</dbReference>
<dbReference type="Proteomes" id="UP000266177">
    <property type="component" value="Unassembled WGS sequence"/>
</dbReference>
<dbReference type="GO" id="GO:0046983">
    <property type="term" value="F:protein dimerization activity"/>
    <property type="evidence" value="ECO:0007669"/>
    <property type="project" value="InterPro"/>
</dbReference>
<dbReference type="SUPFAM" id="SSF140500">
    <property type="entry name" value="BAS1536-like"/>
    <property type="match status" value="1"/>
</dbReference>
<gene>
    <name evidence="1" type="ORF">DQX05_14325</name>
</gene>
<dbReference type="GO" id="GO:0043937">
    <property type="term" value="P:regulation of sporulation"/>
    <property type="evidence" value="ECO:0007669"/>
    <property type="project" value="InterPro"/>
</dbReference>
<evidence type="ECO:0000313" key="2">
    <source>
        <dbReference type="Proteomes" id="UP000266177"/>
    </source>
</evidence>